<evidence type="ECO:0000313" key="3">
    <source>
        <dbReference type="EMBL" id="REC64355.1"/>
    </source>
</evidence>
<dbReference type="PANTHER" id="PTHR43022:SF1">
    <property type="entry name" value="PROTEIN SMF"/>
    <property type="match status" value="1"/>
</dbReference>
<comment type="caution">
    <text evidence="3">The sequence shown here is derived from an EMBL/GenBank/DDBJ whole genome shotgun (WGS) entry which is preliminary data.</text>
</comment>
<proteinExistence type="inferred from homology"/>
<dbReference type="AlphaFoldDB" id="A0A3D9CET4"/>
<accession>A0A3D9CET4</accession>
<protein>
    <submittedName>
        <fullName evidence="3">DNA-processing protein DprA</fullName>
    </submittedName>
</protein>
<evidence type="ECO:0000313" key="4">
    <source>
        <dbReference type="Proteomes" id="UP000256686"/>
    </source>
</evidence>
<keyword evidence="4" id="KW-1185">Reference proteome</keyword>
<dbReference type="InterPro" id="IPR003488">
    <property type="entry name" value="DprA"/>
</dbReference>
<dbReference type="InterPro" id="IPR057666">
    <property type="entry name" value="DrpA_SLOG"/>
</dbReference>
<dbReference type="GO" id="GO:0009294">
    <property type="term" value="P:DNA-mediated transformation"/>
    <property type="evidence" value="ECO:0007669"/>
    <property type="project" value="InterPro"/>
</dbReference>
<organism evidence="3 4">
    <name type="scientific">Chryseobacterium pennae</name>
    <dbReference type="NCBI Taxonomy" id="2258962"/>
    <lineage>
        <taxon>Bacteria</taxon>
        <taxon>Pseudomonadati</taxon>
        <taxon>Bacteroidota</taxon>
        <taxon>Flavobacteriia</taxon>
        <taxon>Flavobacteriales</taxon>
        <taxon>Weeksellaceae</taxon>
        <taxon>Chryseobacterium group</taxon>
        <taxon>Chryseobacterium</taxon>
    </lineage>
</organism>
<evidence type="ECO:0000256" key="1">
    <source>
        <dbReference type="ARBA" id="ARBA00006525"/>
    </source>
</evidence>
<dbReference type="Gene3D" id="3.40.50.450">
    <property type="match status" value="1"/>
</dbReference>
<reference evidence="4" key="1">
    <citation type="submission" date="2018-06" db="EMBL/GenBank/DDBJ databases">
        <authorList>
            <person name="Lum Nde A."/>
            <person name="Hugo C."/>
        </authorList>
    </citation>
    <scope>NUCLEOTIDE SEQUENCE [LARGE SCALE GENOMIC DNA]</scope>
    <source>
        <strain evidence="4">1_F178</strain>
    </source>
</reference>
<feature type="domain" description="Smf/DprA SLOG" evidence="2">
    <location>
        <begin position="82"/>
        <end position="294"/>
    </location>
</feature>
<dbReference type="EMBL" id="QNVT01000001">
    <property type="protein sequence ID" value="REC64355.1"/>
    <property type="molecule type" value="Genomic_DNA"/>
</dbReference>
<sequence>MTLFTNNDSLFSNSLSPFEEAIAYELLWTKDKASFKSISELFSSSPKGRPSSFVTQEMIEDFKDTFRKLFFNDKLDYKFNFLINSTIDYPLKLRDAKEPIEALYYSGNLDYIDSKCISIVGTRNPSPEGLVRTRKITKLLVKEDFTIVSGLAQGVDTMAHKTAIENGGRTISVIGTPLNQVYPKENKDLQIFIAKNHLLISQIPFYRYSLQNPKSNRFFFPERNKTMSALSLGTIIIEASETSGTLTQARAALHQGRKLFILNSCFENKNITWPARFEKMGAIRVNDIKDILDAI</sequence>
<dbReference type="Pfam" id="PF02481">
    <property type="entry name" value="DNA_processg_A"/>
    <property type="match status" value="1"/>
</dbReference>
<comment type="similarity">
    <text evidence="1">Belongs to the DprA/Smf family.</text>
</comment>
<dbReference type="SUPFAM" id="SSF102405">
    <property type="entry name" value="MCP/YpsA-like"/>
    <property type="match status" value="1"/>
</dbReference>
<evidence type="ECO:0000259" key="2">
    <source>
        <dbReference type="Pfam" id="PF02481"/>
    </source>
</evidence>
<name>A0A3D9CET4_9FLAO</name>
<gene>
    <name evidence="3" type="ORF">DRF65_01925</name>
</gene>
<dbReference type="RefSeq" id="WP_115968408.1">
    <property type="nucleotide sequence ID" value="NZ_QNVT01000001.1"/>
</dbReference>
<dbReference type="PANTHER" id="PTHR43022">
    <property type="entry name" value="PROTEIN SMF"/>
    <property type="match status" value="1"/>
</dbReference>
<dbReference type="Proteomes" id="UP000256686">
    <property type="component" value="Unassembled WGS sequence"/>
</dbReference>